<feature type="domain" description="Glycosyl transferase family 1" evidence="4">
    <location>
        <begin position="196"/>
        <end position="344"/>
    </location>
</feature>
<protein>
    <recommendedName>
        <fullName evidence="4">Glycosyl transferase family 1 domain-containing protein</fullName>
    </recommendedName>
</protein>
<dbReference type="InterPro" id="IPR001296">
    <property type="entry name" value="Glyco_trans_1"/>
</dbReference>
<dbReference type="PANTHER" id="PTHR12526">
    <property type="entry name" value="GLYCOSYLTRANSFERASE"/>
    <property type="match status" value="1"/>
</dbReference>
<keyword evidence="2" id="KW-0808">Transferase</keyword>
<proteinExistence type="predicted"/>
<reference evidence="6" key="1">
    <citation type="journal article" date="2019" name="Int. J. Syst. Evol. Microbiol.">
        <title>The Global Catalogue of Microorganisms (GCM) 10K type strain sequencing project: providing services to taxonomists for standard genome sequencing and annotation.</title>
        <authorList>
            <consortium name="The Broad Institute Genomics Platform"/>
            <consortium name="The Broad Institute Genome Sequencing Center for Infectious Disease"/>
            <person name="Wu L."/>
            <person name="Ma J."/>
        </authorList>
    </citation>
    <scope>NUCLEOTIDE SEQUENCE [LARGE SCALE GENOMIC DNA]</scope>
    <source>
        <strain evidence="6">JCM 17593</strain>
    </source>
</reference>
<comment type="caution">
    <text evidence="5">The sequence shown here is derived from an EMBL/GenBank/DDBJ whole genome shotgun (WGS) entry which is preliminary data.</text>
</comment>
<dbReference type="Gene3D" id="3.40.50.2000">
    <property type="entry name" value="Glycogen Phosphorylase B"/>
    <property type="match status" value="1"/>
</dbReference>
<dbReference type="Pfam" id="PF00534">
    <property type="entry name" value="Glycos_transf_1"/>
    <property type="match status" value="1"/>
</dbReference>
<dbReference type="RefSeq" id="WP_344774851.1">
    <property type="nucleotide sequence ID" value="NZ_BAABBX010000009.1"/>
</dbReference>
<keyword evidence="3" id="KW-0812">Transmembrane</keyword>
<keyword evidence="3" id="KW-1133">Transmembrane helix</keyword>
<evidence type="ECO:0000313" key="5">
    <source>
        <dbReference type="EMBL" id="GAA4187246.1"/>
    </source>
</evidence>
<name>A0ABP8APF4_9MICO</name>
<keyword evidence="6" id="KW-1185">Reference proteome</keyword>
<evidence type="ECO:0000256" key="1">
    <source>
        <dbReference type="ARBA" id="ARBA00022676"/>
    </source>
</evidence>
<evidence type="ECO:0000313" key="6">
    <source>
        <dbReference type="Proteomes" id="UP001500213"/>
    </source>
</evidence>
<dbReference type="SUPFAM" id="SSF53756">
    <property type="entry name" value="UDP-Glycosyltransferase/glycogen phosphorylase"/>
    <property type="match status" value="1"/>
</dbReference>
<evidence type="ECO:0000259" key="4">
    <source>
        <dbReference type="Pfam" id="PF00534"/>
    </source>
</evidence>
<accession>A0ABP8APF4</accession>
<keyword evidence="3" id="KW-0472">Membrane</keyword>
<evidence type="ECO:0000256" key="3">
    <source>
        <dbReference type="SAM" id="Phobius"/>
    </source>
</evidence>
<dbReference type="CDD" id="cd03801">
    <property type="entry name" value="GT4_PimA-like"/>
    <property type="match status" value="1"/>
</dbReference>
<evidence type="ECO:0000256" key="2">
    <source>
        <dbReference type="ARBA" id="ARBA00022679"/>
    </source>
</evidence>
<keyword evidence="1" id="KW-0328">Glycosyltransferase</keyword>
<dbReference type="PANTHER" id="PTHR12526:SF510">
    <property type="entry name" value="D-INOSITOL 3-PHOSPHATE GLYCOSYLTRANSFERASE"/>
    <property type="match status" value="1"/>
</dbReference>
<feature type="transmembrane region" description="Helical" evidence="3">
    <location>
        <begin position="12"/>
        <end position="35"/>
    </location>
</feature>
<dbReference type="Proteomes" id="UP001500213">
    <property type="component" value="Unassembled WGS sequence"/>
</dbReference>
<organism evidence="5 6">
    <name type="scientific">Gryllotalpicola kribbensis</name>
    <dbReference type="NCBI Taxonomy" id="993084"/>
    <lineage>
        <taxon>Bacteria</taxon>
        <taxon>Bacillati</taxon>
        <taxon>Actinomycetota</taxon>
        <taxon>Actinomycetes</taxon>
        <taxon>Micrococcales</taxon>
        <taxon>Microbacteriaceae</taxon>
        <taxon>Gryllotalpicola</taxon>
    </lineage>
</organism>
<gene>
    <name evidence="5" type="ORF">GCM10022288_11960</name>
</gene>
<dbReference type="EMBL" id="BAABBX010000009">
    <property type="protein sequence ID" value="GAA4187246.1"/>
    <property type="molecule type" value="Genomic_DNA"/>
</dbReference>
<sequence>MTRAPSPTPRPVIVVTGAPVMWGAEISLLAIAGLLKGAVPLRLLSSNPQLVERWRSERLGPVAQVAPRAGRVSRMIGFLRPLLRGIPRHSTLLVFDFYLLPLVVALLPLFKLKRVRVVVDLHDSSRRNPKRLPYFQLLRFADAVICISDYLAGQVPPGPAVHVIHRPVGDRAAAVAAAAAVRATAEDVDAPRLHVGLVGQITPDKGVAEVVEWFAAAPADAVLHIRGAAPGDDGGFAERTLARAAATLGPRFVYDGMVARDEVMRGLDAVVVANPDEPFGRTVIEAQLAGVVPLVPDSGGSRELVEPGETGLVYGAGDGASFAAQLAALHGDAGLRSRLRAAAPARAARLADPHRISRRYAAALEGKAA</sequence>